<dbReference type="Proteomes" id="UP000077115">
    <property type="component" value="Unassembled WGS sequence"/>
</dbReference>
<evidence type="ECO:0000259" key="4">
    <source>
        <dbReference type="Pfam" id="PF00248"/>
    </source>
</evidence>
<accession>A0A177WY74</accession>
<reference evidence="5 6" key="2">
    <citation type="submission" date="2016-05" db="EMBL/GenBank/DDBJ databases">
        <title>Lineage-specific infection strategies underlie the spectrum of fungal disease in amphibians.</title>
        <authorList>
            <person name="Cuomo C.A."/>
            <person name="Farrer R.A."/>
            <person name="James T."/>
            <person name="Longcore J."/>
            <person name="Birren B."/>
        </authorList>
    </citation>
    <scope>NUCLEOTIDE SEQUENCE [LARGE SCALE GENOMIC DNA]</scope>
    <source>
        <strain evidence="5 6">JEL423</strain>
    </source>
</reference>
<dbReference type="CDD" id="cd19071">
    <property type="entry name" value="AKR_AKR1-5-like"/>
    <property type="match status" value="1"/>
</dbReference>
<evidence type="ECO:0000256" key="2">
    <source>
        <dbReference type="PIRSR" id="PIRSR000097-2"/>
    </source>
</evidence>
<dbReference type="PROSITE" id="PS00062">
    <property type="entry name" value="ALDOKETO_REDUCTASE_2"/>
    <property type="match status" value="1"/>
</dbReference>
<reference evidence="5 6" key="1">
    <citation type="submission" date="2006-10" db="EMBL/GenBank/DDBJ databases">
        <title>The Genome Sequence of Batrachochytrium dendrobatidis JEL423.</title>
        <authorList>
            <consortium name="The Broad Institute Genome Sequencing Platform"/>
            <person name="Birren B."/>
            <person name="Lander E."/>
            <person name="Galagan J."/>
            <person name="Cuomo C."/>
            <person name="Devon K."/>
            <person name="Jaffe D."/>
            <person name="Butler J."/>
            <person name="Alvarez P."/>
            <person name="Gnerre S."/>
            <person name="Grabherr M."/>
            <person name="Kleber M."/>
            <person name="Mauceli E."/>
            <person name="Brockman W."/>
            <person name="Young S."/>
            <person name="LaButti K."/>
            <person name="Sykes S."/>
            <person name="DeCaprio D."/>
            <person name="Crawford M."/>
            <person name="Koehrsen M."/>
            <person name="Engels R."/>
            <person name="Montgomery P."/>
            <person name="Pearson M."/>
            <person name="Howarth C."/>
            <person name="Larson L."/>
            <person name="White J."/>
            <person name="O'Leary S."/>
            <person name="Kodira C."/>
            <person name="Zeng Q."/>
            <person name="Yandava C."/>
            <person name="Alvarado L."/>
            <person name="Longcore J."/>
            <person name="James T."/>
        </authorList>
    </citation>
    <scope>NUCLEOTIDE SEQUENCE [LARGE SCALE GENOMIC DNA]</scope>
    <source>
        <strain evidence="5 6">JEL423</strain>
    </source>
</reference>
<dbReference type="InterPro" id="IPR023210">
    <property type="entry name" value="NADP_OxRdtase_dom"/>
</dbReference>
<evidence type="ECO:0000313" key="6">
    <source>
        <dbReference type="Proteomes" id="UP000077115"/>
    </source>
</evidence>
<dbReference type="STRING" id="403673.A0A177WY74"/>
<sequence length="315" mass="34993">MHCKTSHTFTLNNGATVSAIGFGTYGAKGEASRDAVVHAIKTGYTAIDGAWCYSNEKAVGEGIKLSGVPRSSLFITSKLWGTFHRPDRVPQAMAITLSDLDMPYVDLYLVHWPFAINPDIKFDMFNVEQVREYHSKGQFVDTTVTMKETWRAMEKLVKEGKTRAIGVSNFSISMLKDMLEYAEIKPAVNQVEVHPYLPQQELLSFCSQHGIVVTAYSPLGSHKGVGSLLSDSLVLDIAQRNGKTPAQVLLSWGVQHGTQVIPKSSTPSRIEENFECFEIPEADYKLLCDLHKTKSKRFGNFFLQFGVDVFGELSS</sequence>
<feature type="site" description="Lowers pKa of active site Tyr" evidence="3">
    <location>
        <position position="78"/>
    </location>
</feature>
<dbReference type="OrthoDB" id="416253at2759"/>
<dbReference type="FunFam" id="3.20.20.100:FF:000034">
    <property type="entry name" value="Chromosome 7, whole genome shotgun sequence"/>
    <property type="match status" value="1"/>
</dbReference>
<proteinExistence type="predicted"/>
<evidence type="ECO:0000256" key="1">
    <source>
        <dbReference type="PIRSR" id="PIRSR000097-1"/>
    </source>
</evidence>
<dbReference type="PANTHER" id="PTHR11732">
    <property type="entry name" value="ALDO/KETO REDUCTASE"/>
    <property type="match status" value="1"/>
</dbReference>
<dbReference type="InterPro" id="IPR018170">
    <property type="entry name" value="Aldo/ket_reductase_CS"/>
</dbReference>
<dbReference type="InterPro" id="IPR036812">
    <property type="entry name" value="NAD(P)_OxRdtase_dom_sf"/>
</dbReference>
<dbReference type="InterPro" id="IPR020471">
    <property type="entry name" value="AKR"/>
</dbReference>
<feature type="binding site" evidence="2">
    <location>
        <position position="111"/>
    </location>
    <ligand>
        <name>substrate</name>
    </ligand>
</feature>
<dbReference type="EMBL" id="DS022312">
    <property type="protein sequence ID" value="OAJ44575.1"/>
    <property type="molecule type" value="Genomic_DNA"/>
</dbReference>
<dbReference type="PRINTS" id="PR00069">
    <property type="entry name" value="ALDKETRDTASE"/>
</dbReference>
<dbReference type="PIRSF" id="PIRSF000097">
    <property type="entry name" value="AKR"/>
    <property type="match status" value="1"/>
</dbReference>
<dbReference type="eggNOG" id="KOG1577">
    <property type="taxonomic scope" value="Eukaryota"/>
</dbReference>
<gene>
    <name evidence="5" type="ORF">BDEG_27789</name>
</gene>
<name>A0A177WY74_BATDL</name>
<dbReference type="Gene3D" id="3.20.20.100">
    <property type="entry name" value="NADP-dependent oxidoreductase domain"/>
    <property type="match status" value="1"/>
</dbReference>
<dbReference type="VEuPathDB" id="FungiDB:BDEG_27789"/>
<protein>
    <recommendedName>
        <fullName evidence="4">NADP-dependent oxidoreductase domain-containing protein</fullName>
    </recommendedName>
</protein>
<feature type="active site" description="Proton donor" evidence="1">
    <location>
        <position position="53"/>
    </location>
</feature>
<dbReference type="AlphaFoldDB" id="A0A177WY74"/>
<evidence type="ECO:0000313" key="5">
    <source>
        <dbReference type="EMBL" id="OAJ44575.1"/>
    </source>
</evidence>
<feature type="domain" description="NADP-dependent oxidoreductase" evidence="4">
    <location>
        <begin position="20"/>
        <end position="281"/>
    </location>
</feature>
<dbReference type="Pfam" id="PF00248">
    <property type="entry name" value="Aldo_ket_red"/>
    <property type="match status" value="1"/>
</dbReference>
<dbReference type="GO" id="GO:0016491">
    <property type="term" value="F:oxidoreductase activity"/>
    <property type="evidence" value="ECO:0007669"/>
    <property type="project" value="InterPro"/>
</dbReference>
<dbReference type="SUPFAM" id="SSF51430">
    <property type="entry name" value="NAD(P)-linked oxidoreductase"/>
    <property type="match status" value="1"/>
</dbReference>
<organism evidence="5 6">
    <name type="scientific">Batrachochytrium dendrobatidis (strain JEL423)</name>
    <dbReference type="NCBI Taxonomy" id="403673"/>
    <lineage>
        <taxon>Eukaryota</taxon>
        <taxon>Fungi</taxon>
        <taxon>Fungi incertae sedis</taxon>
        <taxon>Chytridiomycota</taxon>
        <taxon>Chytridiomycota incertae sedis</taxon>
        <taxon>Chytridiomycetes</taxon>
        <taxon>Rhizophydiales</taxon>
        <taxon>Rhizophydiales incertae sedis</taxon>
        <taxon>Batrachochytrium</taxon>
    </lineage>
</organism>
<evidence type="ECO:0000256" key="3">
    <source>
        <dbReference type="PIRSR" id="PIRSR000097-3"/>
    </source>
</evidence>